<sequence length="1050" mass="121504">MAPLPLVVKALKTPILSTSSCEQTGSDTKSASHTLFQSVCNKFGLWRRYTRVDPPSYDPEENVTLADLCSMPLNTPTVSVLDKVAMFPFPNRSSFMLGNWYWNEGAQKSQDNFQKLIKIIGNPDFSPLEIQKANWKGINDTLGGHTNSQFEWEDIDSGWHKSQVTIDVPFHRFTTRPGVREYTVTDFYHCSLMSVIREKLSSPSHHTTFHHDPYELWWTSPSGHNSRVYGELYASKLFLEEHQKIQKLLLNETCCLPRTIAALMFWSDSTQLTSFGNAQLWPLYLFFGNESKYRRCKPTLNLCEHIAYFQKLPDAFKDFTGHYTGNKKPPNDSFMAHYNEFTEAFQVFPRIFTYSADYPEKVLVANIKNWGICPCPRCLTPSTHLCRIGTIQDRKDRKLLMRSNTEHESHGSIKEAREQIYKQSFSVDSASVKRLMMKHSLVPTSNAFFEKLYKHGFDIHSSLVVDFMHEVELGVWKSLFTHLLHILQAVDINLISELDRHYRTIPSFGRDSIRRFSANTSEMKKLAAQDFENLLQCAIPVFDGLFPELHNGRVMNLLFTMAHWHGMAKLRLHTDATLNILDELTTSLGHQLCEFSEKTCSAYKTEELPKETRARQGCEAKLQNPWSQTGHSLGDYVEAIRAFGSTDSYSTETGELEHRTPKARYRRTSRKMYISQMTRIERRQMRIRRIRDSLHRLQREATDDSITWQAPEVHHHIGKSQNSAENIGAFLRANWDKEFSKDFLLRLKDHLLPRIKVALTKEAAAENDLEDHYLGNDLLYKHKIMHINYTSYDVLREQDVIHPSTAHSNVMLLNTEDSKADSVSPHYFRYAHVLGIYHANIIYTGHGMRGYHPRRLEFLWVQWYQHVDLTQKDWSCGKLDRVELMPEDAKGSFGFLDPSNIIRGCHLISLLGQKRPQDHLKRHLHGRTYYVNRFADRDMVMRFHWGLAMGHDPNDPNIVLSTVDIPTPILGTLNLRYSSKWQHYTITTQESFGETESSDEGDIYDSDSSRTSHSRSDSGTNDPESDWEAEDGFILDYFERHGTLPPREED</sequence>
<dbReference type="EMBL" id="ML213636">
    <property type="protein sequence ID" value="TFK34101.1"/>
    <property type="molecule type" value="Genomic_DNA"/>
</dbReference>
<dbReference type="Pfam" id="PF18759">
    <property type="entry name" value="Plavaka"/>
    <property type="match status" value="2"/>
</dbReference>
<reference evidence="2 3" key="1">
    <citation type="journal article" date="2019" name="Nat. Ecol. Evol.">
        <title>Megaphylogeny resolves global patterns of mushroom evolution.</title>
        <authorList>
            <person name="Varga T."/>
            <person name="Krizsan K."/>
            <person name="Foldi C."/>
            <person name="Dima B."/>
            <person name="Sanchez-Garcia M."/>
            <person name="Sanchez-Ramirez S."/>
            <person name="Szollosi G.J."/>
            <person name="Szarkandi J.G."/>
            <person name="Papp V."/>
            <person name="Albert L."/>
            <person name="Andreopoulos W."/>
            <person name="Angelini C."/>
            <person name="Antonin V."/>
            <person name="Barry K.W."/>
            <person name="Bougher N.L."/>
            <person name="Buchanan P."/>
            <person name="Buyck B."/>
            <person name="Bense V."/>
            <person name="Catcheside P."/>
            <person name="Chovatia M."/>
            <person name="Cooper J."/>
            <person name="Damon W."/>
            <person name="Desjardin D."/>
            <person name="Finy P."/>
            <person name="Geml J."/>
            <person name="Haridas S."/>
            <person name="Hughes K."/>
            <person name="Justo A."/>
            <person name="Karasinski D."/>
            <person name="Kautmanova I."/>
            <person name="Kiss B."/>
            <person name="Kocsube S."/>
            <person name="Kotiranta H."/>
            <person name="LaButti K.M."/>
            <person name="Lechner B.E."/>
            <person name="Liimatainen K."/>
            <person name="Lipzen A."/>
            <person name="Lukacs Z."/>
            <person name="Mihaltcheva S."/>
            <person name="Morgado L.N."/>
            <person name="Niskanen T."/>
            <person name="Noordeloos M.E."/>
            <person name="Ohm R.A."/>
            <person name="Ortiz-Santana B."/>
            <person name="Ovrebo C."/>
            <person name="Racz N."/>
            <person name="Riley R."/>
            <person name="Savchenko A."/>
            <person name="Shiryaev A."/>
            <person name="Soop K."/>
            <person name="Spirin V."/>
            <person name="Szebenyi C."/>
            <person name="Tomsovsky M."/>
            <person name="Tulloss R.E."/>
            <person name="Uehling J."/>
            <person name="Grigoriev I.V."/>
            <person name="Vagvolgyi C."/>
            <person name="Papp T."/>
            <person name="Martin F.M."/>
            <person name="Miettinen O."/>
            <person name="Hibbett D.S."/>
            <person name="Nagy L.G."/>
        </authorList>
    </citation>
    <scope>NUCLEOTIDE SEQUENCE [LARGE SCALE GENOMIC DNA]</scope>
    <source>
        <strain evidence="2 3">CBS 166.37</strain>
    </source>
</reference>
<dbReference type="STRING" id="68775.A0A5C3LZ89"/>
<protein>
    <submittedName>
        <fullName evidence="2">Uncharacterized protein</fullName>
    </submittedName>
</protein>
<dbReference type="OrthoDB" id="2687259at2759"/>
<feature type="region of interest" description="Disordered" evidence="1">
    <location>
        <begin position="990"/>
        <end position="1027"/>
    </location>
</feature>
<keyword evidence="3" id="KW-1185">Reference proteome</keyword>
<dbReference type="InterPro" id="IPR041078">
    <property type="entry name" value="Plavaka"/>
</dbReference>
<feature type="compositionally biased region" description="Acidic residues" evidence="1">
    <location>
        <begin position="996"/>
        <end position="1005"/>
    </location>
</feature>
<gene>
    <name evidence="2" type="ORF">BDQ12DRAFT_700523</name>
</gene>
<evidence type="ECO:0000256" key="1">
    <source>
        <dbReference type="SAM" id="MobiDB-lite"/>
    </source>
</evidence>
<feature type="compositionally biased region" description="Basic and acidic residues" evidence="1">
    <location>
        <begin position="1007"/>
        <end position="1016"/>
    </location>
</feature>
<organism evidence="2 3">
    <name type="scientific">Crucibulum laeve</name>
    <dbReference type="NCBI Taxonomy" id="68775"/>
    <lineage>
        <taxon>Eukaryota</taxon>
        <taxon>Fungi</taxon>
        <taxon>Dikarya</taxon>
        <taxon>Basidiomycota</taxon>
        <taxon>Agaricomycotina</taxon>
        <taxon>Agaricomycetes</taxon>
        <taxon>Agaricomycetidae</taxon>
        <taxon>Agaricales</taxon>
        <taxon>Agaricineae</taxon>
        <taxon>Nidulariaceae</taxon>
        <taxon>Crucibulum</taxon>
    </lineage>
</organism>
<dbReference type="AlphaFoldDB" id="A0A5C3LZ89"/>
<dbReference type="Proteomes" id="UP000308652">
    <property type="component" value="Unassembled WGS sequence"/>
</dbReference>
<evidence type="ECO:0000313" key="3">
    <source>
        <dbReference type="Proteomes" id="UP000308652"/>
    </source>
</evidence>
<proteinExistence type="predicted"/>
<name>A0A5C3LZ89_9AGAR</name>
<accession>A0A5C3LZ89</accession>
<evidence type="ECO:0000313" key="2">
    <source>
        <dbReference type="EMBL" id="TFK34101.1"/>
    </source>
</evidence>